<proteinExistence type="predicted"/>
<comment type="caution">
    <text evidence="2">The sequence shown here is derived from an EMBL/GenBank/DDBJ whole genome shotgun (WGS) entry which is preliminary data.</text>
</comment>
<sequence>MKKLLMSIITFSLVLILTFSSSSHLESVSAINTSNLIERLGYDDEVRACEGTFSSSDGHSYVMIQTNTSSVNRSLQWGFYIRPSAYELFRPAVNVSMSASINGTRINSPYSSHYERPSYSFHGSLKNYQVVGQNYGLKSGDIVNFNWFALNPTEIKGVKNTTLIFLECAVK</sequence>
<organism evidence="2 3">
    <name type="scientific">Lysinibacillus varians</name>
    <dbReference type="NCBI Taxonomy" id="1145276"/>
    <lineage>
        <taxon>Bacteria</taxon>
        <taxon>Bacillati</taxon>
        <taxon>Bacillota</taxon>
        <taxon>Bacilli</taxon>
        <taxon>Bacillales</taxon>
        <taxon>Bacillaceae</taxon>
        <taxon>Lysinibacillus</taxon>
    </lineage>
</organism>
<evidence type="ECO:0008006" key="4">
    <source>
        <dbReference type="Google" id="ProtNLM"/>
    </source>
</evidence>
<keyword evidence="1" id="KW-0732">Signal</keyword>
<gene>
    <name evidence="2" type="ORF">FC752_11550</name>
</gene>
<evidence type="ECO:0000313" key="2">
    <source>
        <dbReference type="EMBL" id="TKI62940.1"/>
    </source>
</evidence>
<protein>
    <recommendedName>
        <fullName evidence="4">DUF4879 domain-containing protein</fullName>
    </recommendedName>
</protein>
<evidence type="ECO:0000256" key="1">
    <source>
        <dbReference type="SAM" id="SignalP"/>
    </source>
</evidence>
<feature type="signal peptide" evidence="1">
    <location>
        <begin position="1"/>
        <end position="25"/>
    </location>
</feature>
<name>A0ABY2T9H4_9BACI</name>
<dbReference type="RefSeq" id="WP_025218523.1">
    <property type="nucleotide sequence ID" value="NZ_CP006837.1"/>
</dbReference>
<keyword evidence="3" id="KW-1185">Reference proteome</keyword>
<dbReference type="EMBL" id="SZPV01000023">
    <property type="protein sequence ID" value="TKI62940.1"/>
    <property type="molecule type" value="Genomic_DNA"/>
</dbReference>
<accession>A0ABY2T9H4</accession>
<feature type="chain" id="PRO_5046918157" description="DUF4879 domain-containing protein" evidence="1">
    <location>
        <begin position="26"/>
        <end position="171"/>
    </location>
</feature>
<dbReference type="Proteomes" id="UP000308539">
    <property type="component" value="Unassembled WGS sequence"/>
</dbReference>
<evidence type="ECO:0000313" key="3">
    <source>
        <dbReference type="Proteomes" id="UP000308539"/>
    </source>
</evidence>
<reference evidence="2 3" key="1">
    <citation type="submission" date="2019-04" db="EMBL/GenBank/DDBJ databases">
        <title>Lysinibacillus genome sequencing.</title>
        <authorList>
            <person name="Dunlap C."/>
        </authorList>
    </citation>
    <scope>NUCLEOTIDE SEQUENCE [LARGE SCALE GENOMIC DNA]</scope>
    <source>
        <strain evidence="2 3">NBRC 109424</strain>
    </source>
</reference>